<comment type="caution">
    <text evidence="2">The sequence shown here is derived from an EMBL/GenBank/DDBJ whole genome shotgun (WGS) entry which is preliminary data.</text>
</comment>
<dbReference type="AlphaFoldDB" id="L7F4J9"/>
<evidence type="ECO:0000313" key="2">
    <source>
        <dbReference type="EMBL" id="ELP65941.1"/>
    </source>
</evidence>
<keyword evidence="3" id="KW-1185">Reference proteome</keyword>
<organism evidence="2 3">
    <name type="scientific">Streptomyces turgidiscabies (strain Car8)</name>
    <dbReference type="NCBI Taxonomy" id="698760"/>
    <lineage>
        <taxon>Bacteria</taxon>
        <taxon>Bacillati</taxon>
        <taxon>Actinomycetota</taxon>
        <taxon>Actinomycetes</taxon>
        <taxon>Kitasatosporales</taxon>
        <taxon>Streptomycetaceae</taxon>
        <taxon>Streptomyces</taxon>
    </lineage>
</organism>
<reference evidence="2 3" key="1">
    <citation type="journal article" date="2011" name="Plasmid">
        <title>Streptomyces turgidiscabies Car8 contains a modular pathogenicity island that shares virulence genes with other actinobacterial plant pathogens.</title>
        <authorList>
            <person name="Huguet-Tapia J.C."/>
            <person name="Badger J.H."/>
            <person name="Loria R."/>
            <person name="Pettis G.S."/>
        </authorList>
    </citation>
    <scope>NUCLEOTIDE SEQUENCE [LARGE SCALE GENOMIC DNA]</scope>
    <source>
        <strain evidence="2 3">Car8</strain>
    </source>
</reference>
<dbReference type="EMBL" id="AEJB01000361">
    <property type="protein sequence ID" value="ELP65941.1"/>
    <property type="molecule type" value="Genomic_DNA"/>
</dbReference>
<feature type="compositionally biased region" description="Basic residues" evidence="1">
    <location>
        <begin position="37"/>
        <end position="60"/>
    </location>
</feature>
<evidence type="ECO:0000256" key="1">
    <source>
        <dbReference type="SAM" id="MobiDB-lite"/>
    </source>
</evidence>
<sequence length="67" mass="7394">MLSGAGSGAQQCRGHVRLSGQGRDRRVRCVPPGTKPGGKRRARSARPPRTRNRGVVRHRSRTDPPRE</sequence>
<name>L7F4J9_STRT8</name>
<gene>
    <name evidence="2" type="ORF">STRTUCAR8_01359</name>
</gene>
<dbReference type="Proteomes" id="UP000010931">
    <property type="component" value="Unassembled WGS sequence"/>
</dbReference>
<feature type="region of interest" description="Disordered" evidence="1">
    <location>
        <begin position="1"/>
        <end position="67"/>
    </location>
</feature>
<proteinExistence type="predicted"/>
<dbReference type="PATRIC" id="fig|698760.3.peg.4896"/>
<protein>
    <submittedName>
        <fullName evidence="2">Uncharacterized protein</fullName>
    </submittedName>
</protein>
<evidence type="ECO:0000313" key="3">
    <source>
        <dbReference type="Proteomes" id="UP000010931"/>
    </source>
</evidence>
<accession>L7F4J9</accession>